<dbReference type="Proteomes" id="UP000237246">
    <property type="component" value="Unassembled WGS sequence"/>
</dbReference>
<proteinExistence type="predicted"/>
<protein>
    <submittedName>
        <fullName evidence="1">Uncharacterized protein</fullName>
    </submittedName>
</protein>
<comment type="caution">
    <text evidence="1">The sequence shown here is derived from an EMBL/GenBank/DDBJ whole genome shotgun (WGS) entry which is preliminary data.</text>
</comment>
<dbReference type="GO" id="GO:0034451">
    <property type="term" value="C:centriolar satellite"/>
    <property type="evidence" value="ECO:0007669"/>
    <property type="project" value="TreeGrafter"/>
</dbReference>
<dbReference type="GO" id="GO:0007099">
    <property type="term" value="P:centriole replication"/>
    <property type="evidence" value="ECO:0007669"/>
    <property type="project" value="InterPro"/>
</dbReference>
<dbReference type="InterPro" id="IPR031447">
    <property type="entry name" value="MNR"/>
</dbReference>
<sequence>MMGPSKPPLSHDPLRPATQLYRSEAKSLQTQVLFDFFSSADVFFICDHYKKMKVPHPCKVFCVTSISVYTLKQLQFNRNVPAVPENLSLRFSNPHPIVIEKLKLSNEQRNLAGSDDPSVRSSGMFSVISEERLKLAIHLAKRDIKRRQLEEQVKQQVFGDAANKSLLAQKSQEQKNKVSESLEKKSGLEFQNGLKYRQKLVQPPKTKTTTSGTKVYLYTPNEGMLIPAVLGSSLTHNTRPDPKTNVKIKENKNIFEIQRLQKELRSCVQKIEDLTKKGVKEIQNDLEKLSPHKIKHTKKSRAVSRLAAAHRGAIRALQAFANQFTHQTAQWIPTHYKELGSLIRQLSLCSAKLELDSSTFDVIIDILMQVEVGISILFLQDNLTYLTS</sequence>
<dbReference type="GO" id="GO:0071539">
    <property type="term" value="P:protein localization to centrosome"/>
    <property type="evidence" value="ECO:0007669"/>
    <property type="project" value="TreeGrafter"/>
</dbReference>
<evidence type="ECO:0000313" key="2">
    <source>
        <dbReference type="Proteomes" id="UP000237246"/>
    </source>
</evidence>
<organism evidence="1 2">
    <name type="scientific">Bambusicola thoracicus</name>
    <name type="common">Chinese bamboo-partridge</name>
    <name type="synonym">Perdix thoracica</name>
    <dbReference type="NCBI Taxonomy" id="9083"/>
    <lineage>
        <taxon>Eukaryota</taxon>
        <taxon>Metazoa</taxon>
        <taxon>Chordata</taxon>
        <taxon>Craniata</taxon>
        <taxon>Vertebrata</taxon>
        <taxon>Euteleostomi</taxon>
        <taxon>Archelosauria</taxon>
        <taxon>Archosauria</taxon>
        <taxon>Dinosauria</taxon>
        <taxon>Saurischia</taxon>
        <taxon>Theropoda</taxon>
        <taxon>Coelurosauria</taxon>
        <taxon>Aves</taxon>
        <taxon>Neognathae</taxon>
        <taxon>Galloanserae</taxon>
        <taxon>Galliformes</taxon>
        <taxon>Phasianidae</taxon>
        <taxon>Perdicinae</taxon>
        <taxon>Bambusicola</taxon>
    </lineage>
</organism>
<evidence type="ECO:0000313" key="1">
    <source>
        <dbReference type="EMBL" id="POI23505.1"/>
    </source>
</evidence>
<dbReference type="AlphaFoldDB" id="A0A2P4SHA5"/>
<dbReference type="Pfam" id="PF15718">
    <property type="entry name" value="MNR"/>
    <property type="match status" value="2"/>
</dbReference>
<gene>
    <name evidence="1" type="ORF">CIB84_012747</name>
</gene>
<dbReference type="OrthoDB" id="10072648at2759"/>
<dbReference type="PANTHER" id="PTHR15732">
    <property type="entry name" value="PROTEIN MOONRAKER"/>
    <property type="match status" value="1"/>
</dbReference>
<reference evidence="1 2" key="1">
    <citation type="submission" date="2018-01" db="EMBL/GenBank/DDBJ databases">
        <title>Comparison of the Chinese Bamboo Partridge and Red Junglefowl genome sequences highlights the importance of demography in genome evolution.</title>
        <authorList>
            <person name="Tiley G.P."/>
            <person name="Kimball R.T."/>
            <person name="Braun E.L."/>
            <person name="Burleigh J.G."/>
        </authorList>
    </citation>
    <scope>NUCLEOTIDE SEQUENCE [LARGE SCALE GENOMIC DNA]</scope>
    <source>
        <strain evidence="1">RTK389</strain>
        <tissue evidence="1">Blood</tissue>
    </source>
</reference>
<accession>A0A2P4SHA5</accession>
<dbReference type="EMBL" id="PPHD01048479">
    <property type="protein sequence ID" value="POI23505.1"/>
    <property type="molecule type" value="Genomic_DNA"/>
</dbReference>
<keyword evidence="2" id="KW-1185">Reference proteome</keyword>
<name>A0A2P4SHA5_BAMTH</name>
<dbReference type="PANTHER" id="PTHR15732:SF4">
    <property type="entry name" value="PROTEIN MOONRAKER"/>
    <property type="match status" value="1"/>
</dbReference>